<name>B0N0H2_9FIRM</name>
<organism evidence="2 3">
    <name type="scientific">Thomasclavelia ramosa DSM 1402</name>
    <dbReference type="NCBI Taxonomy" id="445974"/>
    <lineage>
        <taxon>Bacteria</taxon>
        <taxon>Bacillati</taxon>
        <taxon>Bacillota</taxon>
        <taxon>Erysipelotrichia</taxon>
        <taxon>Erysipelotrichales</taxon>
        <taxon>Coprobacillaceae</taxon>
        <taxon>Thomasclavelia</taxon>
    </lineage>
</organism>
<evidence type="ECO:0008006" key="4">
    <source>
        <dbReference type="Google" id="ProtNLM"/>
    </source>
</evidence>
<feature type="transmembrane region" description="Helical" evidence="1">
    <location>
        <begin position="131"/>
        <end position="152"/>
    </location>
</feature>
<dbReference type="AlphaFoldDB" id="B0N0H2"/>
<keyword evidence="1" id="KW-0472">Membrane</keyword>
<dbReference type="Proteomes" id="UP000005798">
    <property type="component" value="Unassembled WGS sequence"/>
</dbReference>
<gene>
    <name evidence="2" type="ORF">CLORAM_00262</name>
</gene>
<accession>B0N0H2</accession>
<protein>
    <recommendedName>
        <fullName evidence="4">DUF2812 domain-containing protein</fullName>
    </recommendedName>
</protein>
<dbReference type="eggNOG" id="ENOG5032YGM">
    <property type="taxonomic scope" value="Bacteria"/>
</dbReference>
<reference evidence="2" key="2">
    <citation type="submission" date="2014-06" db="EMBL/GenBank/DDBJ databases">
        <title>Draft genome sequence of Clostridium ramosum(DSM 1402).</title>
        <authorList>
            <person name="Sudarsanam P."/>
            <person name="Ley R."/>
            <person name="Guruge J."/>
            <person name="Turnbaugh P.J."/>
            <person name="Mahowald M."/>
            <person name="Liep D."/>
            <person name="Gordon J."/>
        </authorList>
    </citation>
    <scope>NUCLEOTIDE SEQUENCE</scope>
    <source>
        <strain evidence="2">DSM 1402</strain>
    </source>
</reference>
<feature type="transmembrane region" description="Helical" evidence="1">
    <location>
        <begin position="158"/>
        <end position="177"/>
    </location>
</feature>
<proteinExistence type="predicted"/>
<comment type="caution">
    <text evidence="2">The sequence shown here is derived from an EMBL/GenBank/DDBJ whole genome shotgun (WGS) entry which is preliminary data.</text>
</comment>
<dbReference type="EMBL" id="ABFX02000002">
    <property type="protein sequence ID" value="EDS20169.1"/>
    <property type="molecule type" value="Genomic_DNA"/>
</dbReference>
<evidence type="ECO:0000256" key="1">
    <source>
        <dbReference type="SAM" id="Phobius"/>
    </source>
</evidence>
<sequence>MKGMIEMMRIKLYLGSQELEKYLNKKVQHNYILETIIPFGLFQPLRLDVLKFKKKKDLQRIYIVDSNDLVLIKRKYQNLGWQYFENNYANDEFNNDAIFYYDSIDEKELMKMNIKESCHQNDVSASLVKGLFFGTVFLIFSVICPNLMIHVNNNGLDFILGNLYIITALTLIVMAVIGKLRNKKRKE</sequence>
<keyword evidence="1" id="KW-0812">Transmembrane</keyword>
<keyword evidence="3" id="KW-1185">Reference proteome</keyword>
<dbReference type="HOGENOM" id="CLU_1486677_0_0_9"/>
<evidence type="ECO:0000313" key="3">
    <source>
        <dbReference type="Proteomes" id="UP000005798"/>
    </source>
</evidence>
<keyword evidence="1" id="KW-1133">Transmembrane helix</keyword>
<reference evidence="2" key="1">
    <citation type="submission" date="2007-11" db="EMBL/GenBank/DDBJ databases">
        <authorList>
            <person name="Fulton L."/>
            <person name="Clifton S."/>
            <person name="Fulton B."/>
            <person name="Xu J."/>
            <person name="Minx P."/>
            <person name="Pepin K.H."/>
            <person name="Johnson M."/>
            <person name="Thiruvilangam P."/>
            <person name="Bhonagiri V."/>
            <person name="Nash W.E."/>
            <person name="Mardis E.R."/>
            <person name="Wilson R.K."/>
        </authorList>
    </citation>
    <scope>NUCLEOTIDE SEQUENCE [LARGE SCALE GENOMIC DNA]</scope>
    <source>
        <strain evidence="2">DSM 1402</strain>
    </source>
</reference>
<evidence type="ECO:0000313" key="2">
    <source>
        <dbReference type="EMBL" id="EDS20169.1"/>
    </source>
</evidence>